<comment type="subcellular location">
    <subcellularLocation>
        <location evidence="1">Cell membrane</location>
        <topology evidence="1">Multi-pass membrane protein</topology>
    </subcellularLocation>
</comment>
<name>A0ABU0L2E3_9BACL</name>
<dbReference type="Gene3D" id="1.20.1250.20">
    <property type="entry name" value="MFS general substrate transporter like domains"/>
    <property type="match status" value="1"/>
</dbReference>
<feature type="domain" description="Major facilitator superfamily (MFS) profile" evidence="8">
    <location>
        <begin position="32"/>
        <end position="187"/>
    </location>
</feature>
<keyword evidence="4 7" id="KW-0812">Transmembrane</keyword>
<keyword evidence="6 7" id="KW-0472">Membrane</keyword>
<dbReference type="Proteomes" id="UP001242811">
    <property type="component" value="Unassembled WGS sequence"/>
</dbReference>
<dbReference type="PROSITE" id="PS00217">
    <property type="entry name" value="SUGAR_TRANSPORT_2"/>
    <property type="match status" value="1"/>
</dbReference>
<dbReference type="SUPFAM" id="SSF103473">
    <property type="entry name" value="MFS general substrate transporter"/>
    <property type="match status" value="1"/>
</dbReference>
<evidence type="ECO:0000256" key="1">
    <source>
        <dbReference type="ARBA" id="ARBA00004651"/>
    </source>
</evidence>
<dbReference type="PANTHER" id="PTHR43266">
    <property type="entry name" value="MACROLIDE-EFFLUX PROTEIN"/>
    <property type="match status" value="1"/>
</dbReference>
<dbReference type="InterPro" id="IPR005829">
    <property type="entry name" value="Sugar_transporter_CS"/>
</dbReference>
<evidence type="ECO:0000256" key="2">
    <source>
        <dbReference type="ARBA" id="ARBA00022448"/>
    </source>
</evidence>
<evidence type="ECO:0000256" key="6">
    <source>
        <dbReference type="ARBA" id="ARBA00023136"/>
    </source>
</evidence>
<protein>
    <submittedName>
        <fullName evidence="9">MFS family permease</fullName>
    </submittedName>
</protein>
<evidence type="ECO:0000259" key="8">
    <source>
        <dbReference type="PROSITE" id="PS50850"/>
    </source>
</evidence>
<reference evidence="9 10" key="1">
    <citation type="submission" date="2023-07" db="EMBL/GenBank/DDBJ databases">
        <title>Genomic Encyclopedia of Type Strains, Phase IV (KMG-IV): sequencing the most valuable type-strain genomes for metagenomic binning, comparative biology and taxonomic classification.</title>
        <authorList>
            <person name="Goeker M."/>
        </authorList>
    </citation>
    <scope>NUCLEOTIDE SEQUENCE [LARGE SCALE GENOMIC DNA]</scope>
    <source>
        <strain evidence="9 10">DSM 14914</strain>
    </source>
</reference>
<evidence type="ECO:0000256" key="3">
    <source>
        <dbReference type="ARBA" id="ARBA00022475"/>
    </source>
</evidence>
<dbReference type="PANTHER" id="PTHR43266:SF2">
    <property type="entry name" value="MAJOR FACILITATOR SUPERFAMILY (MFS) PROFILE DOMAIN-CONTAINING PROTEIN"/>
    <property type="match status" value="1"/>
</dbReference>
<feature type="transmembrane region" description="Helical" evidence="7">
    <location>
        <begin position="98"/>
        <end position="118"/>
    </location>
</feature>
<keyword evidence="2" id="KW-0813">Transport</keyword>
<dbReference type="InterPro" id="IPR020846">
    <property type="entry name" value="MFS_dom"/>
</dbReference>
<proteinExistence type="predicted"/>
<evidence type="ECO:0000313" key="10">
    <source>
        <dbReference type="Proteomes" id="UP001242811"/>
    </source>
</evidence>
<keyword evidence="5 7" id="KW-1133">Transmembrane helix</keyword>
<evidence type="ECO:0000256" key="5">
    <source>
        <dbReference type="ARBA" id="ARBA00022989"/>
    </source>
</evidence>
<evidence type="ECO:0000313" key="9">
    <source>
        <dbReference type="EMBL" id="MDQ0494801.1"/>
    </source>
</evidence>
<evidence type="ECO:0000256" key="7">
    <source>
        <dbReference type="SAM" id="Phobius"/>
    </source>
</evidence>
<keyword evidence="3" id="KW-1003">Cell membrane</keyword>
<dbReference type="EMBL" id="JAUSWA010000016">
    <property type="protein sequence ID" value="MDQ0494801.1"/>
    <property type="molecule type" value="Genomic_DNA"/>
</dbReference>
<feature type="transmembrane region" description="Helical" evidence="7">
    <location>
        <begin position="67"/>
        <end position="86"/>
    </location>
</feature>
<keyword evidence="10" id="KW-1185">Reference proteome</keyword>
<organism evidence="9 10">
    <name type="scientific">Paenibacillus brasilensis</name>
    <dbReference type="NCBI Taxonomy" id="128574"/>
    <lineage>
        <taxon>Bacteria</taxon>
        <taxon>Bacillati</taxon>
        <taxon>Bacillota</taxon>
        <taxon>Bacilli</taxon>
        <taxon>Bacillales</taxon>
        <taxon>Paenibacillaceae</taxon>
        <taxon>Paenibacillus</taxon>
    </lineage>
</organism>
<feature type="transmembrane region" description="Helical" evidence="7">
    <location>
        <begin position="124"/>
        <end position="141"/>
    </location>
</feature>
<dbReference type="PROSITE" id="PS50850">
    <property type="entry name" value="MFS"/>
    <property type="match status" value="1"/>
</dbReference>
<evidence type="ECO:0000256" key="4">
    <source>
        <dbReference type="ARBA" id="ARBA00022692"/>
    </source>
</evidence>
<feature type="transmembrane region" description="Helical" evidence="7">
    <location>
        <begin position="35"/>
        <end position="61"/>
    </location>
</feature>
<dbReference type="InterPro" id="IPR011701">
    <property type="entry name" value="MFS"/>
</dbReference>
<accession>A0ABU0L2E3</accession>
<gene>
    <name evidence="9" type="ORF">QOZ95_002968</name>
</gene>
<dbReference type="InterPro" id="IPR036259">
    <property type="entry name" value="MFS_trans_sf"/>
</dbReference>
<dbReference type="Pfam" id="PF07690">
    <property type="entry name" value="MFS_1"/>
    <property type="match status" value="1"/>
</dbReference>
<comment type="caution">
    <text evidence="9">The sequence shown here is derived from an EMBL/GenBank/DDBJ whole genome shotgun (WGS) entry which is preliminary data.</text>
</comment>
<sequence>METQNSTLFATSSDGKHSAWATFTSPLRQSKAFTLLWLGHWIAMLGSSVTTVILPLVIYSLTGSTTIMGLAMTVYMLPNVLILPFAGMIVDRIDRIRLLLFANIARFGLMFVAAVLMFTDGMKMPFLFVGLALYGLMDGIFNPAYSALRAQVFTPDIRNAANALSQISIQAVRLLGPPLGGFIGRFQ</sequence>